<evidence type="ECO:0000313" key="3">
    <source>
        <dbReference type="EMBL" id="NGO52030.1"/>
    </source>
</evidence>
<organism evidence="3 4">
    <name type="scientific">Allomesorhizobium camelthorni</name>
    <dbReference type="NCBI Taxonomy" id="475069"/>
    <lineage>
        <taxon>Bacteria</taxon>
        <taxon>Pseudomonadati</taxon>
        <taxon>Pseudomonadota</taxon>
        <taxon>Alphaproteobacteria</taxon>
        <taxon>Hyphomicrobiales</taxon>
        <taxon>Phyllobacteriaceae</taxon>
        <taxon>Allomesorhizobium</taxon>
    </lineage>
</organism>
<comment type="caution">
    <text evidence="3">The sequence shown here is derived from an EMBL/GenBank/DDBJ whole genome shotgun (WGS) entry which is preliminary data.</text>
</comment>
<gene>
    <name evidence="3" type="ORF">G6N73_12695</name>
</gene>
<evidence type="ECO:0000259" key="2">
    <source>
        <dbReference type="Pfam" id="PF07811"/>
    </source>
</evidence>
<evidence type="ECO:0000256" key="1">
    <source>
        <dbReference type="SAM" id="MobiDB-lite"/>
    </source>
</evidence>
<dbReference type="AlphaFoldDB" id="A0A6G4WD15"/>
<dbReference type="EMBL" id="JAAKZF010000013">
    <property type="protein sequence ID" value="NGO52030.1"/>
    <property type="molecule type" value="Genomic_DNA"/>
</dbReference>
<feature type="region of interest" description="Disordered" evidence="1">
    <location>
        <begin position="1"/>
        <end position="28"/>
    </location>
</feature>
<keyword evidence="4" id="KW-1185">Reference proteome</keyword>
<dbReference type="InterPro" id="IPR012495">
    <property type="entry name" value="TadE-like_dom"/>
</dbReference>
<dbReference type="Proteomes" id="UP001642900">
    <property type="component" value="Unassembled WGS sequence"/>
</dbReference>
<reference evidence="3 4" key="1">
    <citation type="submission" date="2020-02" db="EMBL/GenBank/DDBJ databases">
        <title>Genome sequence of strain CCNWXJ40-4.</title>
        <authorList>
            <person name="Gao J."/>
            <person name="Sun J."/>
        </authorList>
    </citation>
    <scope>NUCLEOTIDE SEQUENCE [LARGE SCALE GENOMIC DNA]</scope>
    <source>
        <strain evidence="3 4">CCNWXJ 40-4</strain>
    </source>
</reference>
<dbReference type="Pfam" id="PF07811">
    <property type="entry name" value="TadE"/>
    <property type="match status" value="1"/>
</dbReference>
<protein>
    <submittedName>
        <fullName evidence="3">Pilus assembly protein</fullName>
    </submittedName>
</protein>
<evidence type="ECO:0000313" key="4">
    <source>
        <dbReference type="Proteomes" id="UP001642900"/>
    </source>
</evidence>
<accession>A0A6G4WD15</accession>
<proteinExistence type="predicted"/>
<feature type="domain" description="TadE-like" evidence="2">
    <location>
        <begin position="42"/>
        <end position="84"/>
    </location>
</feature>
<name>A0A6G4WD15_9HYPH</name>
<sequence>MSGRDDIGSAGTEMIARPNTDSGSPQRRRRSILSRFVRDRSGATAIEFTVLALPFSLLVFAILESCISFAGQQVMSNAADDIARQLRTGQLKASDPTFTHKFLKDKICEKLEIMVADGCIDRLHVDLRSFDTFEEAAALRIIYEGSGKDKTLATSNFTFDPGPSLSKNVLRVFYEWPVITDFMRASMSNLQGGKTLHFATVTWQNEPFDD</sequence>